<comment type="caution">
    <text evidence="1">The sequence shown here is derived from an EMBL/GenBank/DDBJ whole genome shotgun (WGS) entry which is preliminary data.</text>
</comment>
<sequence length="356" mass="37937">MNPEAWAGLRSLFKALEAAEATVAGRVVKGFKVTGTGEGHGAATVEISQLGPNGDIFSFASEEESQAAFEEALENGFGDCVKVDPPKRKIRRPMDLKLACPPLTSGDVSAAFRDQAAETSDPAAILGADAVQAKDLAGTAAGDLTTLHNAYLGLTKDGTEAAATWGTELDTWSQRLRGGMASGAEKAAIAKEFAAQYGLTPEETEALKRWSRDALKPARGKMPDYGGVCVRKTRMSQETIDMLMNSWGGRRDEPGGYDVSDLVNTNSINLENTDEKLRFIMATSPGITKYQGDVGVISGARHTFVIRSSKGKYITPVSQGQEEVACIDGDQGRLKLLGWANCSDGKPAVFYFDNVA</sequence>
<evidence type="ECO:0000313" key="1">
    <source>
        <dbReference type="EMBL" id="KZL86014.1"/>
    </source>
</evidence>
<name>A0A162NJQ5_COLIC</name>
<proteinExistence type="predicted"/>
<keyword evidence="2" id="KW-1185">Reference proteome</keyword>
<dbReference type="Proteomes" id="UP000076584">
    <property type="component" value="Unassembled WGS sequence"/>
</dbReference>
<gene>
    <name evidence="1" type="ORF">CI238_08076</name>
</gene>
<reference evidence="1 2" key="1">
    <citation type="submission" date="2015-06" db="EMBL/GenBank/DDBJ databases">
        <title>Survival trade-offs in plant roots during colonization by closely related pathogenic and mutualistic fungi.</title>
        <authorList>
            <person name="Hacquard S."/>
            <person name="Kracher B."/>
            <person name="Hiruma K."/>
            <person name="Weinman A."/>
            <person name="Muench P."/>
            <person name="Garrido Oter R."/>
            <person name="Ver Loren van Themaat E."/>
            <person name="Dallerey J.-F."/>
            <person name="Damm U."/>
            <person name="Henrissat B."/>
            <person name="Lespinet O."/>
            <person name="Thon M."/>
            <person name="Kemen E."/>
            <person name="McHardy A.C."/>
            <person name="Schulze-Lefert P."/>
            <person name="O'Connell R.J."/>
        </authorList>
    </citation>
    <scope>NUCLEOTIDE SEQUENCE [LARGE SCALE GENOMIC DNA]</scope>
    <source>
        <strain evidence="1 2">MAFF 238704</strain>
    </source>
</reference>
<organism evidence="1 2">
    <name type="scientific">Colletotrichum incanum</name>
    <name type="common">Soybean anthracnose fungus</name>
    <dbReference type="NCBI Taxonomy" id="1573173"/>
    <lineage>
        <taxon>Eukaryota</taxon>
        <taxon>Fungi</taxon>
        <taxon>Dikarya</taxon>
        <taxon>Ascomycota</taxon>
        <taxon>Pezizomycotina</taxon>
        <taxon>Sordariomycetes</taxon>
        <taxon>Hypocreomycetidae</taxon>
        <taxon>Glomerellales</taxon>
        <taxon>Glomerellaceae</taxon>
        <taxon>Colletotrichum</taxon>
        <taxon>Colletotrichum spaethianum species complex</taxon>
    </lineage>
</organism>
<protein>
    <submittedName>
        <fullName evidence="1">Uncharacterized protein</fullName>
    </submittedName>
</protein>
<dbReference type="AlphaFoldDB" id="A0A162NJQ5"/>
<dbReference type="EMBL" id="LFIW01000536">
    <property type="protein sequence ID" value="KZL86014.1"/>
    <property type="molecule type" value="Genomic_DNA"/>
</dbReference>
<evidence type="ECO:0000313" key="2">
    <source>
        <dbReference type="Proteomes" id="UP000076584"/>
    </source>
</evidence>
<accession>A0A162NJQ5</accession>